<dbReference type="Gene3D" id="3.55.50.30">
    <property type="match status" value="1"/>
</dbReference>
<dbReference type="AlphaFoldDB" id="D0MFM9"/>
<dbReference type="OrthoDB" id="710640at2"/>
<dbReference type="eggNOG" id="COG3712">
    <property type="taxonomic scope" value="Bacteria"/>
</dbReference>
<dbReference type="GO" id="GO:0016989">
    <property type="term" value="F:sigma factor antagonist activity"/>
    <property type="evidence" value="ECO:0007669"/>
    <property type="project" value="TreeGrafter"/>
</dbReference>
<evidence type="ECO:0000259" key="2">
    <source>
        <dbReference type="Pfam" id="PF04773"/>
    </source>
</evidence>
<organism evidence="4 5">
    <name type="scientific">Rhodothermus marinus (strain ATCC 43812 / DSM 4252 / R-10)</name>
    <name type="common">Rhodothermus obamensis</name>
    <dbReference type="NCBI Taxonomy" id="518766"/>
    <lineage>
        <taxon>Bacteria</taxon>
        <taxon>Pseudomonadati</taxon>
        <taxon>Rhodothermota</taxon>
        <taxon>Rhodothermia</taxon>
        <taxon>Rhodothermales</taxon>
        <taxon>Rhodothermaceae</taxon>
        <taxon>Rhodothermus</taxon>
    </lineage>
</organism>
<dbReference type="PANTHER" id="PTHR30273:SF2">
    <property type="entry name" value="PROTEIN FECR"/>
    <property type="match status" value="1"/>
</dbReference>
<sequence>MAADFDALPFREELPPEERAALQALLQREPALAQALRHWEALQAHLRERVEAAVPDRRLLVLYALVRCGREALLTPEERAELEAARPALERALQALPGLETVAEDVAAACADFEEAWAAHFPSEQRRMRPAAERRPRPLHRRPAYRWVVRVALSGVVLALVGILWWQQTGQRVEWTVADGAVEVRTLADGSTVRLVGPAVLRYAVRFDRKVQLEGQAFLEVQPDTRPFVVETPEAVVTVLGTRFGVRSAGGRTEVVLVEGRVALNGRGRTEAPVVLTPGQRSLVAAGQAPEPPVPVRVPEALRWTGLHIFDGMPLGEIARYLSDFYGVSIAVDASLAGEPIVGTFAQDQPLPEILQALAATLGARVEQLPDGYHLIPIG</sequence>
<dbReference type="Proteomes" id="UP000002221">
    <property type="component" value="Chromosome"/>
</dbReference>
<proteinExistence type="predicted"/>
<keyword evidence="1" id="KW-1133">Transmembrane helix</keyword>
<feature type="domain" description="Protein FecR C-terminal" evidence="3">
    <location>
        <begin position="309"/>
        <end position="367"/>
    </location>
</feature>
<dbReference type="KEGG" id="rmr:Rmar_0658"/>
<evidence type="ECO:0000259" key="3">
    <source>
        <dbReference type="Pfam" id="PF16344"/>
    </source>
</evidence>
<dbReference type="InterPro" id="IPR012373">
    <property type="entry name" value="Ferrdict_sens_TM"/>
</dbReference>
<dbReference type="EMBL" id="CP001807">
    <property type="protein sequence ID" value="ACY47556.1"/>
    <property type="molecule type" value="Genomic_DNA"/>
</dbReference>
<dbReference type="eggNOG" id="COG5662">
    <property type="taxonomic scope" value="Bacteria"/>
</dbReference>
<evidence type="ECO:0000313" key="5">
    <source>
        <dbReference type="Proteomes" id="UP000002221"/>
    </source>
</evidence>
<evidence type="ECO:0000256" key="1">
    <source>
        <dbReference type="SAM" id="Phobius"/>
    </source>
</evidence>
<feature type="transmembrane region" description="Helical" evidence="1">
    <location>
        <begin position="144"/>
        <end position="166"/>
    </location>
</feature>
<reference evidence="4 5" key="1">
    <citation type="journal article" date="2009" name="Stand. Genomic Sci.">
        <title>Complete genome sequence of Rhodothermus marinus type strain (R-10).</title>
        <authorList>
            <person name="Nolan M."/>
            <person name="Tindall B.J."/>
            <person name="Pomrenke H."/>
            <person name="Lapidus A."/>
            <person name="Copeland A."/>
            <person name="Glavina Del Rio T."/>
            <person name="Lucas S."/>
            <person name="Chen F."/>
            <person name="Tice H."/>
            <person name="Cheng J.F."/>
            <person name="Saunders E."/>
            <person name="Han C."/>
            <person name="Bruce D."/>
            <person name="Goodwin L."/>
            <person name="Chain P."/>
            <person name="Pitluck S."/>
            <person name="Ovchinikova G."/>
            <person name="Pati A."/>
            <person name="Ivanova N."/>
            <person name="Mavromatis K."/>
            <person name="Chen A."/>
            <person name="Palaniappan K."/>
            <person name="Land M."/>
            <person name="Hauser L."/>
            <person name="Chang Y.J."/>
            <person name="Jeffries C.D."/>
            <person name="Brettin T."/>
            <person name="Goker M."/>
            <person name="Bristow J."/>
            <person name="Eisen J.A."/>
            <person name="Markowitz V."/>
            <person name="Hugenholtz P."/>
            <person name="Kyrpides N.C."/>
            <person name="Klenk H.P."/>
            <person name="Detter J.C."/>
        </authorList>
    </citation>
    <scope>NUCLEOTIDE SEQUENCE [LARGE SCALE GENOMIC DNA]</scope>
    <source>
        <strain evidence="5">ATCC 43812 / DSM 4252 / R-10</strain>
    </source>
</reference>
<dbReference type="PIRSF" id="PIRSF018266">
    <property type="entry name" value="FecR"/>
    <property type="match status" value="1"/>
</dbReference>
<dbReference type="STRING" id="518766.Rmar_0658"/>
<evidence type="ECO:0000313" key="4">
    <source>
        <dbReference type="EMBL" id="ACY47556.1"/>
    </source>
</evidence>
<keyword evidence="1" id="KW-0812">Transmembrane</keyword>
<dbReference type="InterPro" id="IPR006860">
    <property type="entry name" value="FecR"/>
</dbReference>
<dbReference type="RefSeq" id="WP_012843168.1">
    <property type="nucleotide sequence ID" value="NC_013501.1"/>
</dbReference>
<name>D0MFM9_RHOM4</name>
<accession>D0MFM9</accession>
<dbReference type="Pfam" id="PF04773">
    <property type="entry name" value="FecR"/>
    <property type="match status" value="1"/>
</dbReference>
<dbReference type="InterPro" id="IPR032508">
    <property type="entry name" value="FecR_C"/>
</dbReference>
<gene>
    <name evidence="4" type="ordered locus">Rmar_0658</name>
</gene>
<feature type="domain" description="FecR protein" evidence="2">
    <location>
        <begin position="176"/>
        <end position="262"/>
    </location>
</feature>
<keyword evidence="1" id="KW-0472">Membrane</keyword>
<dbReference type="Gene3D" id="2.60.120.1440">
    <property type="match status" value="1"/>
</dbReference>
<dbReference type="Pfam" id="PF16344">
    <property type="entry name" value="FecR_C"/>
    <property type="match status" value="1"/>
</dbReference>
<dbReference type="PANTHER" id="PTHR30273">
    <property type="entry name" value="PERIPLASMIC SIGNAL SENSOR AND SIGMA FACTOR ACTIVATOR FECR-RELATED"/>
    <property type="match status" value="1"/>
</dbReference>
<dbReference type="HOGENOM" id="CLU_729326_0_0_10"/>
<keyword evidence="5" id="KW-1185">Reference proteome</keyword>
<protein>
    <submittedName>
        <fullName evidence="4">Anti-FecI sigma factor, FecR</fullName>
    </submittedName>
</protein>